<comment type="caution">
    <text evidence="2">The sequence shown here is derived from an EMBL/GenBank/DDBJ whole genome shotgun (WGS) entry which is preliminary data.</text>
</comment>
<feature type="compositionally biased region" description="Basic and acidic residues" evidence="1">
    <location>
        <begin position="14"/>
        <end position="23"/>
    </location>
</feature>
<dbReference type="PANTHER" id="PTHR21521:SF0">
    <property type="entry name" value="AMUN, ISOFORM A"/>
    <property type="match status" value="1"/>
</dbReference>
<dbReference type="STRING" id="1316194.A0A1Q5TM87"/>
<protein>
    <submittedName>
        <fullName evidence="2">Uncharacterized protein</fullName>
    </submittedName>
</protein>
<proteinExistence type="predicted"/>
<feature type="region of interest" description="Disordered" evidence="1">
    <location>
        <begin position="85"/>
        <end position="110"/>
    </location>
</feature>
<evidence type="ECO:0000256" key="1">
    <source>
        <dbReference type="SAM" id="MobiDB-lite"/>
    </source>
</evidence>
<feature type="compositionally biased region" description="Basic and acidic residues" evidence="1">
    <location>
        <begin position="433"/>
        <end position="448"/>
    </location>
</feature>
<dbReference type="EMBL" id="MNBE01000639">
    <property type="protein sequence ID" value="OKP01336.1"/>
    <property type="molecule type" value="Genomic_DNA"/>
</dbReference>
<feature type="compositionally biased region" description="Acidic residues" evidence="1">
    <location>
        <begin position="284"/>
        <end position="307"/>
    </location>
</feature>
<sequence length="477" mass="53463">MAIDNSSVAAEADAPEKTIKPAEEFIGDADDFTMEAASDLSSDDSDEEDTTSDEEIFHPHRMTLSTFRRLLSCYPTTVEQVHRRKAMLKLQPKPEKGSKRKPEKKAGSASANLRGAMLLTKTEFNASEQKYIKEETEKFLNLDKWRYEDMPKTMGERRVKEEGKGEVLTKDDLITVMDWKTKHGIPRPTLMGMVKSNQDKNVIKCSSTAMAALSTKDPMLAPNEAFPKPSIDAFGPLRGVGVATASLILSIATATGDPKQQVPFYSDDVYLWLCLKDFPEPEYEEYEEEHTAEQEEQPDADADADADAETKDKKKTPRPPKFKLKRKISKFKCPNGELNVRYNIAEYRKLWDACWELRERLNRAVDLAYSSSSPSTSPSSSARISHNDIEKAAYVLRNIAVSGYLEGQDPEDILRTAAPQKTRVDAAMKAQKARADASGETAAGEKKLAAKKQTKKEKEEKRKIANGGRNVKRRKVE</sequence>
<reference evidence="2 3" key="1">
    <citation type="submission" date="2016-10" db="EMBL/GenBank/DDBJ databases">
        <title>Genome sequence of the ascomycete fungus Penicillium subrubescens.</title>
        <authorList>
            <person name="De Vries R.P."/>
            <person name="Peng M."/>
            <person name="Dilokpimol A."/>
            <person name="Hilden K."/>
            <person name="Makela M.R."/>
            <person name="Grigoriev I."/>
            <person name="Riley R."/>
            <person name="Granchi Z."/>
        </authorList>
    </citation>
    <scope>NUCLEOTIDE SEQUENCE [LARGE SCALE GENOMIC DNA]</scope>
    <source>
        <strain evidence="2 3">CBS 132785</strain>
    </source>
</reference>
<feature type="compositionally biased region" description="Acidic residues" evidence="1">
    <location>
        <begin position="41"/>
        <end position="54"/>
    </location>
</feature>
<dbReference type="PANTHER" id="PTHR21521">
    <property type="entry name" value="AMUN, ISOFORM A"/>
    <property type="match status" value="1"/>
</dbReference>
<dbReference type="AlphaFoldDB" id="A0A1Q5TM87"/>
<dbReference type="OrthoDB" id="8249012at2759"/>
<gene>
    <name evidence="2" type="ORF">PENSUB_7326</name>
</gene>
<evidence type="ECO:0000313" key="3">
    <source>
        <dbReference type="Proteomes" id="UP000186955"/>
    </source>
</evidence>
<feature type="region of interest" description="Disordered" evidence="1">
    <location>
        <begin position="284"/>
        <end position="321"/>
    </location>
</feature>
<dbReference type="Proteomes" id="UP000186955">
    <property type="component" value="Unassembled WGS sequence"/>
</dbReference>
<keyword evidence="3" id="KW-1185">Reference proteome</keyword>
<feature type="region of interest" description="Disordered" evidence="1">
    <location>
        <begin position="1"/>
        <end position="56"/>
    </location>
</feature>
<organism evidence="2 3">
    <name type="scientific">Penicillium subrubescens</name>
    <dbReference type="NCBI Taxonomy" id="1316194"/>
    <lineage>
        <taxon>Eukaryota</taxon>
        <taxon>Fungi</taxon>
        <taxon>Dikarya</taxon>
        <taxon>Ascomycota</taxon>
        <taxon>Pezizomycotina</taxon>
        <taxon>Eurotiomycetes</taxon>
        <taxon>Eurotiomycetidae</taxon>
        <taxon>Eurotiales</taxon>
        <taxon>Aspergillaceae</taxon>
        <taxon>Penicillium</taxon>
    </lineage>
</organism>
<accession>A0A1Q5TM87</accession>
<evidence type="ECO:0000313" key="2">
    <source>
        <dbReference type="EMBL" id="OKP01336.1"/>
    </source>
</evidence>
<name>A0A1Q5TM87_9EURO</name>
<feature type="region of interest" description="Disordered" evidence="1">
    <location>
        <begin position="425"/>
        <end position="477"/>
    </location>
</feature>